<sequence length="251" mass="28162">MRTNENFQRKTKNSVIYFQVGLIAVLVLVLSFLEFKFLSFSKDTVFKAEPTWTEEAAFVYNPEVIKSNPIETKAIKPVVKLPKEFVDVDIKKDDEVIKKEDLASENPSDTKSDVEVKTDVTNNNNNTTSTVDKPTIFSVEQLPMFKACKGLKRSEQKACFDEQLAKAISKNLVYPNKDLENKRQGTAVVEFVIDEKGNITNVKALDNNRATPAMQVAAEKAVSKLPKLEPAKQGDVAVKIKYVIPISFKVN</sequence>
<name>A0A365P041_9FLAO</name>
<evidence type="ECO:0000256" key="9">
    <source>
        <dbReference type="ARBA" id="ARBA00023136"/>
    </source>
</evidence>
<reference evidence="12 13" key="1">
    <citation type="submission" date="2018-06" db="EMBL/GenBank/DDBJ databases">
        <title>Flavobacterium tibetense sp. nov., isolated from a wetland YonghuCo on Tibetan Plateau.</title>
        <authorList>
            <person name="Xing P."/>
            <person name="Phurbu D."/>
            <person name="Lu H."/>
        </authorList>
    </citation>
    <scope>NUCLEOTIDE SEQUENCE [LARGE SCALE GENOMIC DNA]</scope>
    <source>
        <strain evidence="12 13">YH5</strain>
    </source>
</reference>
<keyword evidence="5" id="KW-0997">Cell inner membrane</keyword>
<dbReference type="NCBIfam" id="TIGR01352">
    <property type="entry name" value="tonB_Cterm"/>
    <property type="match status" value="1"/>
</dbReference>
<dbReference type="AlphaFoldDB" id="A0A365P041"/>
<dbReference type="PANTHER" id="PTHR33446">
    <property type="entry name" value="PROTEIN TONB-RELATED"/>
    <property type="match status" value="1"/>
</dbReference>
<dbReference type="GO" id="GO:0055085">
    <property type="term" value="P:transmembrane transport"/>
    <property type="evidence" value="ECO:0007669"/>
    <property type="project" value="InterPro"/>
</dbReference>
<evidence type="ECO:0000256" key="10">
    <source>
        <dbReference type="SAM" id="Phobius"/>
    </source>
</evidence>
<protein>
    <recommendedName>
        <fullName evidence="11">TonB C-terminal domain-containing protein</fullName>
    </recommendedName>
</protein>
<keyword evidence="3" id="KW-0813">Transport</keyword>
<dbReference type="InterPro" id="IPR037682">
    <property type="entry name" value="TonB_C"/>
</dbReference>
<evidence type="ECO:0000256" key="6">
    <source>
        <dbReference type="ARBA" id="ARBA00022692"/>
    </source>
</evidence>
<keyword evidence="8 10" id="KW-1133">Transmembrane helix</keyword>
<organism evidence="12 13">
    <name type="scientific">Flavobacterium tibetense</name>
    <dbReference type="NCBI Taxonomy" id="2233533"/>
    <lineage>
        <taxon>Bacteria</taxon>
        <taxon>Pseudomonadati</taxon>
        <taxon>Bacteroidota</taxon>
        <taxon>Flavobacteriia</taxon>
        <taxon>Flavobacteriales</taxon>
        <taxon>Flavobacteriaceae</taxon>
        <taxon>Flavobacterium</taxon>
    </lineage>
</organism>
<evidence type="ECO:0000313" key="13">
    <source>
        <dbReference type="Proteomes" id="UP000253319"/>
    </source>
</evidence>
<dbReference type="InterPro" id="IPR006260">
    <property type="entry name" value="TonB/TolA_C"/>
</dbReference>
<keyword evidence="7" id="KW-0653">Protein transport</keyword>
<comment type="similarity">
    <text evidence="2">Belongs to the TonB family.</text>
</comment>
<gene>
    <name evidence="12" type="ORF">DPN68_10440</name>
</gene>
<dbReference type="InterPro" id="IPR051045">
    <property type="entry name" value="TonB-dependent_transducer"/>
</dbReference>
<evidence type="ECO:0000256" key="8">
    <source>
        <dbReference type="ARBA" id="ARBA00022989"/>
    </source>
</evidence>
<dbReference type="EMBL" id="QLST01000013">
    <property type="protein sequence ID" value="RBA27744.1"/>
    <property type="molecule type" value="Genomic_DNA"/>
</dbReference>
<dbReference type="Pfam" id="PF03544">
    <property type="entry name" value="TonB_C"/>
    <property type="match status" value="1"/>
</dbReference>
<comment type="subcellular location">
    <subcellularLocation>
        <location evidence="1">Cell inner membrane</location>
        <topology evidence="1">Single-pass membrane protein</topology>
        <orientation evidence="1">Periplasmic side</orientation>
    </subcellularLocation>
</comment>
<feature type="domain" description="TonB C-terminal" evidence="11">
    <location>
        <begin position="159"/>
        <end position="251"/>
    </location>
</feature>
<dbReference type="RefSeq" id="WP_113989597.1">
    <property type="nucleotide sequence ID" value="NZ_QLST01000013.1"/>
</dbReference>
<keyword evidence="13" id="KW-1185">Reference proteome</keyword>
<feature type="transmembrane region" description="Helical" evidence="10">
    <location>
        <begin position="15"/>
        <end position="33"/>
    </location>
</feature>
<proteinExistence type="inferred from homology"/>
<keyword evidence="6 10" id="KW-0812">Transmembrane</keyword>
<evidence type="ECO:0000256" key="7">
    <source>
        <dbReference type="ARBA" id="ARBA00022927"/>
    </source>
</evidence>
<dbReference type="PROSITE" id="PS52015">
    <property type="entry name" value="TONB_CTD"/>
    <property type="match status" value="1"/>
</dbReference>
<keyword evidence="9 10" id="KW-0472">Membrane</keyword>
<evidence type="ECO:0000256" key="4">
    <source>
        <dbReference type="ARBA" id="ARBA00022475"/>
    </source>
</evidence>
<comment type="caution">
    <text evidence="12">The sequence shown here is derived from an EMBL/GenBank/DDBJ whole genome shotgun (WGS) entry which is preliminary data.</text>
</comment>
<dbReference type="GO" id="GO:0015031">
    <property type="term" value="P:protein transport"/>
    <property type="evidence" value="ECO:0007669"/>
    <property type="project" value="UniProtKB-KW"/>
</dbReference>
<evidence type="ECO:0000256" key="5">
    <source>
        <dbReference type="ARBA" id="ARBA00022519"/>
    </source>
</evidence>
<dbReference type="GO" id="GO:0031992">
    <property type="term" value="F:energy transducer activity"/>
    <property type="evidence" value="ECO:0007669"/>
    <property type="project" value="TreeGrafter"/>
</dbReference>
<keyword evidence="4" id="KW-1003">Cell membrane</keyword>
<evidence type="ECO:0000256" key="1">
    <source>
        <dbReference type="ARBA" id="ARBA00004383"/>
    </source>
</evidence>
<dbReference type="Gene3D" id="3.30.1150.10">
    <property type="match status" value="1"/>
</dbReference>
<evidence type="ECO:0000256" key="2">
    <source>
        <dbReference type="ARBA" id="ARBA00006555"/>
    </source>
</evidence>
<accession>A0A365P041</accession>
<dbReference type="SUPFAM" id="SSF74653">
    <property type="entry name" value="TolA/TonB C-terminal domain"/>
    <property type="match status" value="1"/>
</dbReference>
<dbReference type="Proteomes" id="UP000253319">
    <property type="component" value="Unassembled WGS sequence"/>
</dbReference>
<dbReference type="OrthoDB" id="1522859at2"/>
<evidence type="ECO:0000256" key="3">
    <source>
        <dbReference type="ARBA" id="ARBA00022448"/>
    </source>
</evidence>
<evidence type="ECO:0000313" key="12">
    <source>
        <dbReference type="EMBL" id="RBA27744.1"/>
    </source>
</evidence>
<evidence type="ECO:0000259" key="11">
    <source>
        <dbReference type="PROSITE" id="PS52015"/>
    </source>
</evidence>
<dbReference type="PANTHER" id="PTHR33446:SF2">
    <property type="entry name" value="PROTEIN TONB"/>
    <property type="match status" value="1"/>
</dbReference>
<dbReference type="GO" id="GO:0098797">
    <property type="term" value="C:plasma membrane protein complex"/>
    <property type="evidence" value="ECO:0007669"/>
    <property type="project" value="TreeGrafter"/>
</dbReference>